<keyword evidence="1" id="KW-0067">ATP-binding</keyword>
<dbReference type="EMBL" id="QWKP01000042">
    <property type="protein sequence ID" value="RHA44569.1"/>
    <property type="molecule type" value="Genomic_DNA"/>
</dbReference>
<organism evidence="1 2">
    <name type="scientific">Cellulomonas rhizosphaerae</name>
    <dbReference type="NCBI Taxonomy" id="2293719"/>
    <lineage>
        <taxon>Bacteria</taxon>
        <taxon>Bacillati</taxon>
        <taxon>Actinomycetota</taxon>
        <taxon>Actinomycetes</taxon>
        <taxon>Micrococcales</taxon>
        <taxon>Cellulomonadaceae</taxon>
        <taxon>Cellulomonas</taxon>
    </lineage>
</organism>
<dbReference type="GO" id="GO:0005524">
    <property type="term" value="F:ATP binding"/>
    <property type="evidence" value="ECO:0007669"/>
    <property type="project" value="UniProtKB-KW"/>
</dbReference>
<dbReference type="RefSeq" id="WP_138067037.1">
    <property type="nucleotide sequence ID" value="NZ_QWKP01000042.1"/>
</dbReference>
<dbReference type="SUPFAM" id="SSF55874">
    <property type="entry name" value="ATPase domain of HSP90 chaperone/DNA topoisomerase II/histidine kinase"/>
    <property type="match status" value="1"/>
</dbReference>
<feature type="non-terminal residue" evidence="1">
    <location>
        <position position="384"/>
    </location>
</feature>
<gene>
    <name evidence="1" type="ORF">D1825_00565</name>
</gene>
<sequence>MTVDPFGTAALRAAAMGAWTASPARLREDANVEEDHARGYYRDRVVVELAQNAADAAVRAGVPGRLLLRLAHTDDGTTLVAANTGAPLDDAGVASLASMRASSKRDGGSRAVGRFGVGFAAVRAVADEVGVLSTTGGVRFSLRDTAALLAQAGAGSPALADEVRRRDGSLPALRLPLPADGRPPSGYDTAVVLELRDEVAADEIRALLRAVGDPLLLALPGLVEILVEDGDDAPRRLARVEDRWTVASDEGELPLALLADRPVEERSARSWRVTWAVPVPRAWADERRRAADRVVHAPTPTDDPLDLPALLVATLPLDPTRRHVALGPLTDAVLEHAADVYADLARALADADGDPLALVPTGLGAGPLDAALRPRLVAALARTP</sequence>
<dbReference type="AlphaFoldDB" id="A0A413RRE3"/>
<accession>A0A413RRE3</accession>
<keyword evidence="1" id="KW-0547">Nucleotide-binding</keyword>
<keyword evidence="2" id="KW-1185">Reference proteome</keyword>
<evidence type="ECO:0000313" key="2">
    <source>
        <dbReference type="Proteomes" id="UP000283374"/>
    </source>
</evidence>
<comment type="caution">
    <text evidence="1">The sequence shown here is derived from an EMBL/GenBank/DDBJ whole genome shotgun (WGS) entry which is preliminary data.</text>
</comment>
<evidence type="ECO:0000313" key="1">
    <source>
        <dbReference type="EMBL" id="RHA44569.1"/>
    </source>
</evidence>
<dbReference type="Proteomes" id="UP000283374">
    <property type="component" value="Unassembled WGS sequence"/>
</dbReference>
<reference evidence="1 2" key="1">
    <citation type="submission" date="2018-08" db="EMBL/GenBank/DDBJ databases">
        <title>Cellulomonas rhizosphaerae sp. nov., a novel actinomycete isolated from soil.</title>
        <authorList>
            <person name="Tian Y."/>
        </authorList>
    </citation>
    <scope>NUCLEOTIDE SEQUENCE [LARGE SCALE GENOMIC DNA]</scope>
    <source>
        <strain evidence="1 2">NEAU-TCZ24</strain>
    </source>
</reference>
<name>A0A413RRE3_9CELL</name>
<dbReference type="InterPro" id="IPR036890">
    <property type="entry name" value="HATPase_C_sf"/>
</dbReference>
<dbReference type="Gene3D" id="3.30.565.10">
    <property type="entry name" value="Histidine kinase-like ATPase, C-terminal domain"/>
    <property type="match status" value="1"/>
</dbReference>
<proteinExistence type="predicted"/>
<protein>
    <submittedName>
        <fullName evidence="1">ATP-binding protein</fullName>
    </submittedName>
</protein>
<dbReference type="NCBIfam" id="NF047352">
    <property type="entry name" value="P_loop_sacsin"/>
    <property type="match status" value="1"/>
</dbReference>